<organism evidence="1">
    <name type="scientific">Campylobacter coli</name>
    <dbReference type="NCBI Taxonomy" id="195"/>
    <lineage>
        <taxon>Bacteria</taxon>
        <taxon>Pseudomonadati</taxon>
        <taxon>Campylobacterota</taxon>
        <taxon>Epsilonproteobacteria</taxon>
        <taxon>Campylobacterales</taxon>
        <taxon>Campylobacteraceae</taxon>
        <taxon>Campylobacter</taxon>
    </lineage>
</organism>
<gene>
    <name evidence="1" type="primary">waaC</name>
</gene>
<evidence type="ECO:0000313" key="1">
    <source>
        <dbReference type="EMBL" id="ACB10240.1"/>
    </source>
</evidence>
<protein>
    <submittedName>
        <fullName evidence="1">Heptosyltransferase I</fullName>
    </submittedName>
</protein>
<dbReference type="GO" id="GO:0016740">
    <property type="term" value="F:transferase activity"/>
    <property type="evidence" value="ECO:0007669"/>
    <property type="project" value="UniProtKB-KW"/>
</dbReference>
<sequence length="35" mass="4051">KKITNAKHLDKSDFCISTIEEEDILKLVKELFGDE</sequence>
<accession>C4MEK7</accession>
<dbReference type="EMBL" id="EU374214">
    <property type="protein sequence ID" value="ACB10240.1"/>
    <property type="molecule type" value="Genomic_DNA"/>
</dbReference>
<dbReference type="AlphaFoldDB" id="C4MEK7"/>
<reference evidence="1" key="1">
    <citation type="journal article" date="2009" name="Eur. J. Clin. Microbiol. Infect. Dis.">
        <title>Can Campylobacter coli induce Guillain-Barre syndrome?</title>
        <authorList>
            <person name="van Belkum A."/>
            <person name="Jacobs B."/>
            <person name="van Beek E."/>
            <person name="Louwen R."/>
            <person name="van Rijs W."/>
            <person name="Debruyne L."/>
            <person name="Gilbert M."/>
            <person name="Li J."/>
            <person name="Jansz A."/>
            <person name="Megraud F."/>
            <person name="Endtz H."/>
        </authorList>
    </citation>
    <scope>NUCLEOTIDE SEQUENCE</scope>
    <source>
        <strain evidence="1">GB50</strain>
    </source>
</reference>
<keyword evidence="1" id="KW-0808">Transferase</keyword>
<feature type="non-terminal residue" evidence="1">
    <location>
        <position position="1"/>
    </location>
</feature>
<name>C4MEK7_CAMCO</name>
<proteinExistence type="predicted"/>